<dbReference type="AlphaFoldDB" id="A0A444GLK0"/>
<dbReference type="RefSeq" id="WP_128391300.1">
    <property type="nucleotide sequence ID" value="NZ_SBII01000016.1"/>
</dbReference>
<keyword evidence="2" id="KW-1185">Reference proteome</keyword>
<name>A0A444GLK0_9FLAO</name>
<sequence length="177" mass="20776">MKEFYTKIISTLQSEQALEKFTEKFVPGVRMVDLYRGQYLYQTEFEQLILPAVLIEYSLNHQTNSATINLHCVWEQFYETDNKSADREKALQFFDWQDVVYDLVYQMESLNTGKLTLVSENTVQDETPVHVHILNFECSYMGRVKRADGNYNFVDLEEVSTTGTIKEKELPEFNIDL</sequence>
<comment type="caution">
    <text evidence="1">The sequence shown here is derived from an EMBL/GenBank/DDBJ whole genome shotgun (WGS) entry which is preliminary data.</text>
</comment>
<evidence type="ECO:0000313" key="2">
    <source>
        <dbReference type="Proteomes" id="UP000287527"/>
    </source>
</evidence>
<proteinExistence type="predicted"/>
<reference evidence="1 2" key="1">
    <citation type="submission" date="2019-01" db="EMBL/GenBank/DDBJ databases">
        <title>Flavobacterium sp. nov.,isolated from freshwater.</title>
        <authorList>
            <person name="Zhang R."/>
            <person name="Du Z.-J."/>
        </authorList>
    </citation>
    <scope>NUCLEOTIDE SEQUENCE [LARGE SCALE GENOMIC DNA]</scope>
    <source>
        <strain evidence="1 2">1E403</strain>
    </source>
</reference>
<gene>
    <name evidence="1" type="ORF">EPI11_17555</name>
</gene>
<protein>
    <submittedName>
        <fullName evidence="1">Uncharacterized protein</fullName>
    </submittedName>
</protein>
<organism evidence="1 2">
    <name type="scientific">Flavobacterium cerinum</name>
    <dbReference type="NCBI Taxonomy" id="2502784"/>
    <lineage>
        <taxon>Bacteria</taxon>
        <taxon>Pseudomonadati</taxon>
        <taxon>Bacteroidota</taxon>
        <taxon>Flavobacteriia</taxon>
        <taxon>Flavobacteriales</taxon>
        <taxon>Flavobacteriaceae</taxon>
        <taxon>Flavobacterium</taxon>
    </lineage>
</organism>
<dbReference type="EMBL" id="SBII01000016">
    <property type="protein sequence ID" value="RWW91848.1"/>
    <property type="molecule type" value="Genomic_DNA"/>
</dbReference>
<dbReference type="Proteomes" id="UP000287527">
    <property type="component" value="Unassembled WGS sequence"/>
</dbReference>
<evidence type="ECO:0000313" key="1">
    <source>
        <dbReference type="EMBL" id="RWW91848.1"/>
    </source>
</evidence>
<accession>A0A444GLK0</accession>
<dbReference type="OrthoDB" id="1352582at2"/>